<keyword evidence="3" id="KW-1185">Reference proteome</keyword>
<reference evidence="2" key="1">
    <citation type="journal article" date="2023" name="Plant J.">
        <title>The genome of the king protea, Protea cynaroides.</title>
        <authorList>
            <person name="Chang J."/>
            <person name="Duong T.A."/>
            <person name="Schoeman C."/>
            <person name="Ma X."/>
            <person name="Roodt D."/>
            <person name="Barker N."/>
            <person name="Li Z."/>
            <person name="Van de Peer Y."/>
            <person name="Mizrachi E."/>
        </authorList>
    </citation>
    <scope>NUCLEOTIDE SEQUENCE</scope>
    <source>
        <tissue evidence="2">Young leaves</tissue>
    </source>
</reference>
<feature type="region of interest" description="Disordered" evidence="1">
    <location>
        <begin position="1"/>
        <end position="21"/>
    </location>
</feature>
<evidence type="ECO:0000313" key="3">
    <source>
        <dbReference type="Proteomes" id="UP001141806"/>
    </source>
</evidence>
<dbReference type="PANTHER" id="PTHR35098">
    <property type="entry name" value="EXPRESSED PROTEIN"/>
    <property type="match status" value="1"/>
</dbReference>
<dbReference type="GO" id="GO:0010115">
    <property type="term" value="P:regulation of abscisic acid biosynthetic process"/>
    <property type="evidence" value="ECO:0007669"/>
    <property type="project" value="InterPro"/>
</dbReference>
<organism evidence="2 3">
    <name type="scientific">Protea cynaroides</name>
    <dbReference type="NCBI Taxonomy" id="273540"/>
    <lineage>
        <taxon>Eukaryota</taxon>
        <taxon>Viridiplantae</taxon>
        <taxon>Streptophyta</taxon>
        <taxon>Embryophyta</taxon>
        <taxon>Tracheophyta</taxon>
        <taxon>Spermatophyta</taxon>
        <taxon>Magnoliopsida</taxon>
        <taxon>Proteales</taxon>
        <taxon>Proteaceae</taxon>
        <taxon>Protea</taxon>
    </lineage>
</organism>
<feature type="region of interest" description="Disordered" evidence="1">
    <location>
        <begin position="80"/>
        <end position="154"/>
    </location>
</feature>
<dbReference type="PANTHER" id="PTHR35098:SF1">
    <property type="entry name" value="NODULIN-RELATED PROTEIN 2"/>
    <property type="match status" value="1"/>
</dbReference>
<name>A0A9Q0KDM1_9MAGN</name>
<evidence type="ECO:0000256" key="1">
    <source>
        <dbReference type="SAM" id="MobiDB-lite"/>
    </source>
</evidence>
<feature type="compositionally biased region" description="Low complexity" evidence="1">
    <location>
        <begin position="84"/>
        <end position="116"/>
    </location>
</feature>
<dbReference type="AlphaFoldDB" id="A0A9Q0KDM1"/>
<dbReference type="EMBL" id="JAMYWD010000006">
    <property type="protein sequence ID" value="KAJ4968525.1"/>
    <property type="molecule type" value="Genomic_DNA"/>
</dbReference>
<proteinExistence type="predicted"/>
<evidence type="ECO:0000313" key="2">
    <source>
        <dbReference type="EMBL" id="KAJ4968525.1"/>
    </source>
</evidence>
<sequence length="165" mass="16586">MESHNTSNDQKHRPSNSELLSSAKLVAEAAKSGLINHEMDKIDKAKVAGAAADLIGAASHYGNLEEKGLGKYMEKGEQYLHQYSHSSTTTTHSTSTSHSTPTGTHTTSSTTTQTHSSDSDGDGDGGGGGGGSGGAAGGGGGAGGGGESGGYGDYINMAQSLFKKH</sequence>
<dbReference type="InterPro" id="IPR040294">
    <property type="entry name" value="Nodulin-rel_1/2"/>
</dbReference>
<protein>
    <submittedName>
        <fullName evidence="2">Uncharacterized protein</fullName>
    </submittedName>
</protein>
<accession>A0A9Q0KDM1</accession>
<dbReference type="OrthoDB" id="695806at2759"/>
<gene>
    <name evidence="2" type="ORF">NE237_015226</name>
</gene>
<comment type="caution">
    <text evidence="2">The sequence shown here is derived from an EMBL/GenBank/DDBJ whole genome shotgun (WGS) entry which is preliminary data.</text>
</comment>
<dbReference type="Proteomes" id="UP001141806">
    <property type="component" value="Unassembled WGS sequence"/>
</dbReference>
<feature type="compositionally biased region" description="Gly residues" evidence="1">
    <location>
        <begin position="124"/>
        <end position="152"/>
    </location>
</feature>
<dbReference type="GO" id="GO:0009408">
    <property type="term" value="P:response to heat"/>
    <property type="evidence" value="ECO:0007669"/>
    <property type="project" value="InterPro"/>
</dbReference>